<dbReference type="InterPro" id="IPR036514">
    <property type="entry name" value="SGNH_hydro_sf"/>
</dbReference>
<dbReference type="AlphaFoldDB" id="A0A9D4QJ27"/>
<feature type="domain" description="SGNH hydrolase-type esterase" evidence="2">
    <location>
        <begin position="119"/>
        <end position="246"/>
    </location>
</feature>
<comment type="caution">
    <text evidence="3">The sequence shown here is derived from an EMBL/GenBank/DDBJ whole genome shotgun (WGS) entry which is preliminary data.</text>
</comment>
<dbReference type="Gene3D" id="3.40.50.1110">
    <property type="entry name" value="SGNH hydrolase"/>
    <property type="match status" value="1"/>
</dbReference>
<evidence type="ECO:0000313" key="4">
    <source>
        <dbReference type="Proteomes" id="UP000828390"/>
    </source>
</evidence>
<dbReference type="InterPro" id="IPR013830">
    <property type="entry name" value="SGNH_hydro"/>
</dbReference>
<dbReference type="Pfam" id="PF13472">
    <property type="entry name" value="Lipase_GDSL_2"/>
    <property type="match status" value="1"/>
</dbReference>
<reference evidence="3" key="2">
    <citation type="submission" date="2020-11" db="EMBL/GenBank/DDBJ databases">
        <authorList>
            <person name="McCartney M.A."/>
            <person name="Auch B."/>
            <person name="Kono T."/>
            <person name="Mallez S."/>
            <person name="Becker A."/>
            <person name="Gohl D.M."/>
            <person name="Silverstein K.A.T."/>
            <person name="Koren S."/>
            <person name="Bechman K.B."/>
            <person name="Herman A."/>
            <person name="Abrahante J.E."/>
            <person name="Garbe J."/>
        </authorList>
    </citation>
    <scope>NUCLEOTIDE SEQUENCE</scope>
    <source>
        <strain evidence="3">Duluth1</strain>
        <tissue evidence="3">Whole animal</tissue>
    </source>
</reference>
<evidence type="ECO:0000259" key="2">
    <source>
        <dbReference type="Pfam" id="PF13472"/>
    </source>
</evidence>
<evidence type="ECO:0000313" key="3">
    <source>
        <dbReference type="EMBL" id="KAH3832487.1"/>
    </source>
</evidence>
<dbReference type="Proteomes" id="UP000828390">
    <property type="component" value="Unassembled WGS sequence"/>
</dbReference>
<feature type="region of interest" description="Disordered" evidence="1">
    <location>
        <begin position="65"/>
        <end position="91"/>
    </location>
</feature>
<dbReference type="PANTHER" id="PTHR30383">
    <property type="entry name" value="THIOESTERASE 1/PROTEASE 1/LYSOPHOSPHOLIPASE L1"/>
    <property type="match status" value="1"/>
</dbReference>
<sequence length="336" mass="38227">MSNLNEGLLKRWQSFSESMKTKMSNILTQKKETEISLNKLMETPTRSYDLSNDRTTFPATQSIDVEITSPALQTSQNTSELTGSGNARTNDFVHKPRLEQNRTLLIGDSILKGISKRGLQRHVDVRTLPGKKSRDIYTRLLTDDISKYTKIVIYVGGNDAASGTSRSVYETLRSTYEALRHQCTVYLCTLCPQTDTDIGPVNEDIQKVCMETGAVLIDCYHSFIYADKTTIRPFYFKDGIHLCPKGSSRLVSTINTVTPIVKSKHTSARELTHRVDTARYSRPPWTGATYGIRDRFQNNGRQFGNRNFQLRGRWSPCRRCGLANHSTEDCRNHRLW</sequence>
<keyword evidence="4" id="KW-1185">Reference proteome</keyword>
<dbReference type="InterPro" id="IPR051532">
    <property type="entry name" value="Ester_Hydrolysis_Enzymes"/>
</dbReference>
<proteinExistence type="predicted"/>
<reference evidence="3" key="1">
    <citation type="journal article" date="2019" name="bioRxiv">
        <title>The Genome of the Zebra Mussel, Dreissena polymorpha: A Resource for Invasive Species Research.</title>
        <authorList>
            <person name="McCartney M.A."/>
            <person name="Auch B."/>
            <person name="Kono T."/>
            <person name="Mallez S."/>
            <person name="Zhang Y."/>
            <person name="Obille A."/>
            <person name="Becker A."/>
            <person name="Abrahante J.E."/>
            <person name="Garbe J."/>
            <person name="Badalamenti J.P."/>
            <person name="Herman A."/>
            <person name="Mangelson H."/>
            <person name="Liachko I."/>
            <person name="Sullivan S."/>
            <person name="Sone E.D."/>
            <person name="Koren S."/>
            <person name="Silverstein K.A.T."/>
            <person name="Beckman K.B."/>
            <person name="Gohl D.M."/>
        </authorList>
    </citation>
    <scope>NUCLEOTIDE SEQUENCE</scope>
    <source>
        <strain evidence="3">Duluth1</strain>
        <tissue evidence="3">Whole animal</tissue>
    </source>
</reference>
<evidence type="ECO:0000256" key="1">
    <source>
        <dbReference type="SAM" id="MobiDB-lite"/>
    </source>
</evidence>
<dbReference type="SUPFAM" id="SSF52266">
    <property type="entry name" value="SGNH hydrolase"/>
    <property type="match status" value="1"/>
</dbReference>
<name>A0A9D4QJ27_DREPO</name>
<accession>A0A9D4QJ27</accession>
<dbReference type="EMBL" id="JAIWYP010000004">
    <property type="protein sequence ID" value="KAH3832487.1"/>
    <property type="molecule type" value="Genomic_DNA"/>
</dbReference>
<feature type="compositionally biased region" description="Polar residues" evidence="1">
    <location>
        <begin position="70"/>
        <end position="89"/>
    </location>
</feature>
<organism evidence="3 4">
    <name type="scientific">Dreissena polymorpha</name>
    <name type="common">Zebra mussel</name>
    <name type="synonym">Mytilus polymorpha</name>
    <dbReference type="NCBI Taxonomy" id="45954"/>
    <lineage>
        <taxon>Eukaryota</taxon>
        <taxon>Metazoa</taxon>
        <taxon>Spiralia</taxon>
        <taxon>Lophotrochozoa</taxon>
        <taxon>Mollusca</taxon>
        <taxon>Bivalvia</taxon>
        <taxon>Autobranchia</taxon>
        <taxon>Heteroconchia</taxon>
        <taxon>Euheterodonta</taxon>
        <taxon>Imparidentia</taxon>
        <taxon>Neoheterodontei</taxon>
        <taxon>Myida</taxon>
        <taxon>Dreissenoidea</taxon>
        <taxon>Dreissenidae</taxon>
        <taxon>Dreissena</taxon>
    </lineage>
</organism>
<protein>
    <recommendedName>
        <fullName evidence="2">SGNH hydrolase-type esterase domain-containing protein</fullName>
    </recommendedName>
</protein>
<gene>
    <name evidence="3" type="ORF">DPMN_105777</name>
</gene>